<reference evidence="4 5" key="1">
    <citation type="journal article" date="2015" name="Genome Announc.">
        <title>Expanding the biotechnology potential of lactobacilli through comparative genomics of 213 strains and associated genera.</title>
        <authorList>
            <person name="Sun Z."/>
            <person name="Harris H.M."/>
            <person name="McCann A."/>
            <person name="Guo C."/>
            <person name="Argimon S."/>
            <person name="Zhang W."/>
            <person name="Yang X."/>
            <person name="Jeffery I.B."/>
            <person name="Cooney J.C."/>
            <person name="Kagawa T.F."/>
            <person name="Liu W."/>
            <person name="Song Y."/>
            <person name="Salvetti E."/>
            <person name="Wrobel A."/>
            <person name="Rasinkangas P."/>
            <person name="Parkhill J."/>
            <person name="Rea M.C."/>
            <person name="O'Sullivan O."/>
            <person name="Ritari J."/>
            <person name="Douillard F.P."/>
            <person name="Paul Ross R."/>
            <person name="Yang R."/>
            <person name="Briner A.E."/>
            <person name="Felis G.E."/>
            <person name="de Vos W.M."/>
            <person name="Barrangou R."/>
            <person name="Klaenhammer T.R."/>
            <person name="Caufield P.W."/>
            <person name="Cui Y."/>
            <person name="Zhang H."/>
            <person name="O'Toole P.W."/>
        </authorList>
    </citation>
    <scope>NUCLEOTIDE SEQUENCE [LARGE SCALE GENOMIC DNA]</scope>
    <source>
        <strain evidence="4 5">DSM 13345</strain>
    </source>
</reference>
<dbReference type="CDD" id="cd04301">
    <property type="entry name" value="NAT_SF"/>
    <property type="match status" value="1"/>
</dbReference>
<evidence type="ECO:0000256" key="2">
    <source>
        <dbReference type="ARBA" id="ARBA00023315"/>
    </source>
</evidence>
<protein>
    <submittedName>
        <fullName evidence="4">Protease synthase and sporulation negative regulatory protein PAI 1</fullName>
    </submittedName>
</protein>
<dbReference type="Proteomes" id="UP000050901">
    <property type="component" value="Unassembled WGS sequence"/>
</dbReference>
<dbReference type="SUPFAM" id="SSF55729">
    <property type="entry name" value="Acyl-CoA N-acyltransferases (Nat)"/>
    <property type="match status" value="1"/>
</dbReference>
<keyword evidence="4" id="KW-0378">Hydrolase</keyword>
<dbReference type="AlphaFoldDB" id="A0A0R1P7P7"/>
<accession>A0A0R1P7P7</accession>
<evidence type="ECO:0000259" key="3">
    <source>
        <dbReference type="PROSITE" id="PS51186"/>
    </source>
</evidence>
<organism evidence="4 5">
    <name type="scientific">Limosilactobacillus mucosae DSM 13345</name>
    <dbReference type="NCBI Taxonomy" id="1423771"/>
    <lineage>
        <taxon>Bacteria</taxon>
        <taxon>Bacillati</taxon>
        <taxon>Bacillota</taxon>
        <taxon>Bacilli</taxon>
        <taxon>Lactobacillales</taxon>
        <taxon>Lactobacillaceae</taxon>
        <taxon>Limosilactobacillus</taxon>
    </lineage>
</organism>
<dbReference type="PANTHER" id="PTHR42919:SF8">
    <property type="entry name" value="N-ALPHA-ACETYLTRANSFERASE 50"/>
    <property type="match status" value="1"/>
</dbReference>
<keyword evidence="4" id="KW-0645">Protease</keyword>
<dbReference type="PANTHER" id="PTHR42919">
    <property type="entry name" value="N-ALPHA-ACETYLTRANSFERASE"/>
    <property type="match status" value="1"/>
</dbReference>
<evidence type="ECO:0000313" key="5">
    <source>
        <dbReference type="Proteomes" id="UP000050901"/>
    </source>
</evidence>
<gene>
    <name evidence="4" type="ORF">FC47_GL000716</name>
</gene>
<dbReference type="GO" id="GO:0008233">
    <property type="term" value="F:peptidase activity"/>
    <property type="evidence" value="ECO:0007669"/>
    <property type="project" value="UniProtKB-KW"/>
</dbReference>
<dbReference type="InterPro" id="IPR051556">
    <property type="entry name" value="N-term/lysine_N-AcTrnsfr"/>
</dbReference>
<evidence type="ECO:0000313" key="4">
    <source>
        <dbReference type="EMBL" id="KRL24635.1"/>
    </source>
</evidence>
<dbReference type="GO" id="GO:0006508">
    <property type="term" value="P:proteolysis"/>
    <property type="evidence" value="ECO:0007669"/>
    <property type="project" value="UniProtKB-KW"/>
</dbReference>
<dbReference type="Gene3D" id="3.40.630.30">
    <property type="match status" value="1"/>
</dbReference>
<sequence>MYFKTLEGIPIMKTKIIPVAADNEKDVITLQKIATKSFTAMFGPYHEPQAVKAYTDEAYALPILRTELSNPDSRTYFLKLNGRPIGYMKLNWRAAQTDQLFDNAMQLQRIYLLPEYWDQHLGSQLMEKALDEARQTGVATVWLGVWEHNERARHFYERYGFKKAGTHTFTIGPDQQTDFWYARSMVPTD</sequence>
<dbReference type="EMBL" id="AZEQ01000017">
    <property type="protein sequence ID" value="KRL24635.1"/>
    <property type="molecule type" value="Genomic_DNA"/>
</dbReference>
<keyword evidence="2" id="KW-0012">Acyltransferase</keyword>
<dbReference type="InterPro" id="IPR000182">
    <property type="entry name" value="GNAT_dom"/>
</dbReference>
<evidence type="ECO:0000256" key="1">
    <source>
        <dbReference type="ARBA" id="ARBA00022679"/>
    </source>
</evidence>
<dbReference type="InterPro" id="IPR016181">
    <property type="entry name" value="Acyl_CoA_acyltransferase"/>
</dbReference>
<name>A0A0R1P7P7_LIMMU</name>
<proteinExistence type="predicted"/>
<feature type="domain" description="N-acetyltransferase" evidence="3">
    <location>
        <begin position="17"/>
        <end position="186"/>
    </location>
</feature>
<comment type="caution">
    <text evidence="4">The sequence shown here is derived from an EMBL/GenBank/DDBJ whole genome shotgun (WGS) entry which is preliminary data.</text>
</comment>
<dbReference type="GO" id="GO:0016747">
    <property type="term" value="F:acyltransferase activity, transferring groups other than amino-acyl groups"/>
    <property type="evidence" value="ECO:0007669"/>
    <property type="project" value="InterPro"/>
</dbReference>
<dbReference type="PATRIC" id="fig|1423771.3.peg.724"/>
<keyword evidence="1" id="KW-0808">Transferase</keyword>
<dbReference type="Pfam" id="PF00583">
    <property type="entry name" value="Acetyltransf_1"/>
    <property type="match status" value="1"/>
</dbReference>
<dbReference type="PROSITE" id="PS51186">
    <property type="entry name" value="GNAT"/>
    <property type="match status" value="1"/>
</dbReference>